<protein>
    <submittedName>
        <fullName evidence="9">Alpha 2-HS glycoprotein</fullName>
    </submittedName>
</protein>
<keyword evidence="5" id="KW-1015">Disulfide bond</keyword>
<dbReference type="InterPro" id="IPR046350">
    <property type="entry name" value="Cystatin_sf"/>
</dbReference>
<evidence type="ECO:0000256" key="7">
    <source>
        <dbReference type="SAM" id="SignalP"/>
    </source>
</evidence>
<dbReference type="GO" id="GO:0001503">
    <property type="term" value="P:ossification"/>
    <property type="evidence" value="ECO:0007669"/>
    <property type="project" value="Ensembl"/>
</dbReference>
<evidence type="ECO:0000256" key="6">
    <source>
        <dbReference type="ARBA" id="ARBA00023180"/>
    </source>
</evidence>
<evidence type="ECO:0000256" key="4">
    <source>
        <dbReference type="ARBA" id="ARBA00022737"/>
    </source>
</evidence>
<dbReference type="GO" id="GO:0031012">
    <property type="term" value="C:extracellular matrix"/>
    <property type="evidence" value="ECO:0007669"/>
    <property type="project" value="TreeGrafter"/>
</dbReference>
<name>A0A8D0HEZ2_SPHPU</name>
<keyword evidence="2" id="KW-0964">Secreted</keyword>
<feature type="chain" id="PRO_5034065515" evidence="7">
    <location>
        <begin position="19"/>
        <end position="247"/>
    </location>
</feature>
<dbReference type="Pfam" id="PF00031">
    <property type="entry name" value="Cystatin"/>
    <property type="match status" value="1"/>
</dbReference>
<dbReference type="InterPro" id="IPR050735">
    <property type="entry name" value="Kininogen_Fetuin_HRG"/>
</dbReference>
<dbReference type="GO" id="GO:0004869">
    <property type="term" value="F:cysteine-type endopeptidase inhibitor activity"/>
    <property type="evidence" value="ECO:0007669"/>
    <property type="project" value="InterPro"/>
</dbReference>
<gene>
    <name evidence="9" type="primary">AHSG</name>
</gene>
<dbReference type="GeneTree" id="ENSGT00950000182930"/>
<keyword evidence="4" id="KW-0677">Repeat</keyword>
<dbReference type="InterPro" id="IPR001363">
    <property type="entry name" value="Prot_inh_fetuin_CS"/>
</dbReference>
<evidence type="ECO:0000256" key="1">
    <source>
        <dbReference type="ARBA" id="ARBA00004613"/>
    </source>
</evidence>
<evidence type="ECO:0000256" key="2">
    <source>
        <dbReference type="ARBA" id="ARBA00022525"/>
    </source>
</evidence>
<keyword evidence="6" id="KW-0325">Glycoprotein</keyword>
<evidence type="ECO:0000256" key="5">
    <source>
        <dbReference type="ARBA" id="ARBA00023157"/>
    </source>
</evidence>
<evidence type="ECO:0000259" key="8">
    <source>
        <dbReference type="PROSITE" id="PS51529"/>
    </source>
</evidence>
<dbReference type="GO" id="GO:0005794">
    <property type="term" value="C:Golgi apparatus"/>
    <property type="evidence" value="ECO:0007669"/>
    <property type="project" value="Ensembl"/>
</dbReference>
<dbReference type="Ensembl" id="ENSSPUT00000019509.1">
    <property type="protein sequence ID" value="ENSSPUP00000018318.1"/>
    <property type="gene ID" value="ENSSPUG00000014094.1"/>
</dbReference>
<dbReference type="Proteomes" id="UP000694392">
    <property type="component" value="Unplaced"/>
</dbReference>
<evidence type="ECO:0000256" key="3">
    <source>
        <dbReference type="ARBA" id="ARBA00022729"/>
    </source>
</evidence>
<feature type="domain" description="Cystatin fetuin-A-type" evidence="8">
    <location>
        <begin position="29"/>
        <end position="139"/>
    </location>
</feature>
<reference evidence="9" key="2">
    <citation type="submission" date="2025-09" db="UniProtKB">
        <authorList>
            <consortium name="Ensembl"/>
        </authorList>
    </citation>
    <scope>IDENTIFICATION</scope>
</reference>
<dbReference type="FunFam" id="3.10.450.10:FF:000009">
    <property type="entry name" value="Alpha-2-HS-glycoprotein 2"/>
    <property type="match status" value="1"/>
</dbReference>
<dbReference type="PROSITE" id="PS01254">
    <property type="entry name" value="FETUIN_1"/>
    <property type="match status" value="1"/>
</dbReference>
<evidence type="ECO:0000313" key="9">
    <source>
        <dbReference type="Ensembl" id="ENSSPUP00000018318.1"/>
    </source>
</evidence>
<dbReference type="Gene3D" id="3.10.450.10">
    <property type="match status" value="2"/>
</dbReference>
<keyword evidence="3 7" id="KW-0732">Signal</keyword>
<dbReference type="GO" id="GO:0050727">
    <property type="term" value="P:regulation of inflammatory response"/>
    <property type="evidence" value="ECO:0007669"/>
    <property type="project" value="Ensembl"/>
</dbReference>
<comment type="subcellular location">
    <subcellularLocation>
        <location evidence="1">Secreted</location>
    </subcellularLocation>
</comment>
<dbReference type="GO" id="GO:0006953">
    <property type="term" value="P:acute-phase response"/>
    <property type="evidence" value="ECO:0007669"/>
    <property type="project" value="Ensembl"/>
</dbReference>
<feature type="signal peptide" evidence="7">
    <location>
        <begin position="1"/>
        <end position="18"/>
    </location>
</feature>
<dbReference type="SUPFAM" id="SSF54403">
    <property type="entry name" value="Cystatin/monellin"/>
    <property type="match status" value="2"/>
</dbReference>
<dbReference type="InterPro" id="IPR025760">
    <property type="entry name" value="Cystatin_Fetuin_A"/>
</dbReference>
<dbReference type="GO" id="GO:0072562">
    <property type="term" value="C:blood microparticle"/>
    <property type="evidence" value="ECO:0007669"/>
    <property type="project" value="TreeGrafter"/>
</dbReference>
<dbReference type="GO" id="GO:0050766">
    <property type="term" value="P:positive regulation of phagocytosis"/>
    <property type="evidence" value="ECO:0007669"/>
    <property type="project" value="Ensembl"/>
</dbReference>
<dbReference type="PANTHER" id="PTHR13814:SF6">
    <property type="entry name" value="ALPHA-2-HS-GLYCOPROTEIN"/>
    <property type="match status" value="1"/>
</dbReference>
<dbReference type="PROSITE" id="PS51529">
    <property type="entry name" value="CYSTATIN_FETUIN_A"/>
    <property type="match status" value="2"/>
</dbReference>
<accession>A0A8D0HEZ2</accession>
<dbReference type="AlphaFoldDB" id="A0A8D0HEZ2"/>
<dbReference type="PANTHER" id="PTHR13814">
    <property type="entry name" value="FETUIN"/>
    <property type="match status" value="1"/>
</dbReference>
<proteinExistence type="predicted"/>
<dbReference type="InterPro" id="IPR000010">
    <property type="entry name" value="Cystatin_dom"/>
</dbReference>
<dbReference type="GO" id="GO:0030502">
    <property type="term" value="P:negative regulation of bone mineralization"/>
    <property type="evidence" value="ECO:0007669"/>
    <property type="project" value="Ensembl"/>
</dbReference>
<organism evidence="9 10">
    <name type="scientific">Sphenodon punctatus</name>
    <name type="common">Tuatara</name>
    <name type="synonym">Hatteria punctata</name>
    <dbReference type="NCBI Taxonomy" id="8508"/>
    <lineage>
        <taxon>Eukaryota</taxon>
        <taxon>Metazoa</taxon>
        <taxon>Chordata</taxon>
        <taxon>Craniata</taxon>
        <taxon>Vertebrata</taxon>
        <taxon>Euteleostomi</taxon>
        <taxon>Lepidosauria</taxon>
        <taxon>Sphenodontia</taxon>
        <taxon>Sphenodontidae</taxon>
        <taxon>Sphenodon</taxon>
    </lineage>
</organism>
<sequence length="247" mass="27107">MKALIALALFSQLLSCKAVPHGPFPPLVYRVLDCDDPETEEAAAEAVNYINTHHQKGYKYALNRIEKVRVLPRRPFGEIFVLELDLLETTCHVVNPLPLENCTVRAFTDHAVEGDCDVKLVKVDGIFSVSSARCHSSPDSAEDIVRVCPDCPLLAPLNDTRVAHAVALALAQFNSDGPGPYIKLLEIARAQRQVNHLPDSVSVEFAVAATNCSAQDAKNHLEDCETLTGEQTVSVYWPLLIPVKSKK</sequence>
<reference evidence="9" key="1">
    <citation type="submission" date="2025-08" db="UniProtKB">
        <authorList>
            <consortium name="Ensembl"/>
        </authorList>
    </citation>
    <scope>IDENTIFICATION</scope>
</reference>
<keyword evidence="10" id="KW-1185">Reference proteome</keyword>
<dbReference type="SMART" id="SM00043">
    <property type="entry name" value="CY"/>
    <property type="match status" value="2"/>
</dbReference>
<evidence type="ECO:0000313" key="10">
    <source>
        <dbReference type="Proteomes" id="UP000694392"/>
    </source>
</evidence>
<feature type="domain" description="Cystatin fetuin-A-type" evidence="8">
    <location>
        <begin position="146"/>
        <end position="247"/>
    </location>
</feature>